<gene>
    <name evidence="18" type="ORF">A2589_01510</name>
</gene>
<comment type="cofactor">
    <cofactor evidence="1">
        <name>Mg(2+)</name>
        <dbReference type="ChEBI" id="CHEBI:18420"/>
    </cofactor>
</comment>
<dbReference type="NCBIfam" id="NF004491">
    <property type="entry name" value="PRK05826.1"/>
    <property type="match status" value="1"/>
</dbReference>
<keyword evidence="11 15" id="KW-0460">Magnesium</keyword>
<dbReference type="Proteomes" id="UP000177838">
    <property type="component" value="Unassembled WGS sequence"/>
</dbReference>
<dbReference type="InterPro" id="IPR036918">
    <property type="entry name" value="Pyrv_Knase_C_sf"/>
</dbReference>
<evidence type="ECO:0000313" key="19">
    <source>
        <dbReference type="Proteomes" id="UP000177838"/>
    </source>
</evidence>
<evidence type="ECO:0000256" key="10">
    <source>
        <dbReference type="ARBA" id="ARBA00022840"/>
    </source>
</evidence>
<dbReference type="FunFam" id="3.20.20.60:FF:000025">
    <property type="entry name" value="Pyruvate kinase"/>
    <property type="match status" value="1"/>
</dbReference>
<reference evidence="18 19" key="1">
    <citation type="journal article" date="2016" name="Nat. Commun.">
        <title>Thousands of microbial genomes shed light on interconnected biogeochemical processes in an aquifer system.</title>
        <authorList>
            <person name="Anantharaman K."/>
            <person name="Brown C.T."/>
            <person name="Hug L.A."/>
            <person name="Sharon I."/>
            <person name="Castelle C.J."/>
            <person name="Probst A.J."/>
            <person name="Thomas B.C."/>
            <person name="Singh A."/>
            <person name="Wilkins M.J."/>
            <person name="Karaoz U."/>
            <person name="Brodie E.L."/>
            <person name="Williams K.H."/>
            <person name="Hubbard S.S."/>
            <person name="Banfield J.F."/>
        </authorList>
    </citation>
    <scope>NUCLEOTIDE SEQUENCE [LARGE SCALE GENOMIC DNA]</scope>
</reference>
<dbReference type="InterPro" id="IPR011037">
    <property type="entry name" value="Pyrv_Knase-like_insert_dom_sf"/>
</dbReference>
<dbReference type="NCBIfam" id="NF004978">
    <property type="entry name" value="PRK06354.1"/>
    <property type="match status" value="1"/>
</dbReference>
<feature type="domain" description="Pyruvate kinase C-terminal" evidence="17">
    <location>
        <begin position="356"/>
        <end position="469"/>
    </location>
</feature>
<dbReference type="EC" id="2.7.1.40" evidence="5 14"/>
<evidence type="ECO:0000256" key="13">
    <source>
        <dbReference type="ARBA" id="ARBA00023317"/>
    </source>
</evidence>
<keyword evidence="12 15" id="KW-0324">Glycolysis</keyword>
<evidence type="ECO:0000256" key="5">
    <source>
        <dbReference type="ARBA" id="ARBA00012142"/>
    </source>
</evidence>
<dbReference type="InterPro" id="IPR015793">
    <property type="entry name" value="Pyrv_Knase_brl"/>
</dbReference>
<sequence length="472" mass="51331">MNKKKTKIVATIGPASESEAVLTKLVQVGMNVIRLNFSHGSYEEHGARIEAIRRVSKKLDQPIAVLLDLPGPKIRIGEFYQERVKLVAGQPFVLSTTKRVGDETGVYINYAKLPQEVAVGSVIFLDDGKKKLVVEKVKGTEIYCQIVVGGETKGRRGVNVPGAYLSISSLTPTDKKHVAYGVKQGVDFMALSFVRRREDIDELRTLLNKSKADIKIIAKIETAEAIENIDEIIAATDGVMVARGDLAVEVPKEEVPILQKMIIKKCNKVGKPVITATQMLESMIGSPVPTRAEVNDVANAIFDGTDAVMLSEETTLGIDPVNVVETMRNIALKTEQYINYESILKGEHLAGKDITDAISFSALNVAHEVVAQAIVALSTSGYTARMVSRYKPSCAVVVITPDVKTFNRLSLSFGCDPILLPHRFATFGDSVKEAKEILKKKKLVKPGDRFVLVGGLTLGKSGTTNTVSVQQV</sequence>
<proteinExistence type="inferred from homology"/>
<dbReference type="InterPro" id="IPR015795">
    <property type="entry name" value="Pyrv_Knase_C"/>
</dbReference>
<evidence type="ECO:0000256" key="15">
    <source>
        <dbReference type="RuleBase" id="RU000504"/>
    </source>
</evidence>
<evidence type="ECO:0000256" key="8">
    <source>
        <dbReference type="ARBA" id="ARBA00022741"/>
    </source>
</evidence>
<dbReference type="GO" id="GO:0004743">
    <property type="term" value="F:pyruvate kinase activity"/>
    <property type="evidence" value="ECO:0007669"/>
    <property type="project" value="UniProtKB-UniRule"/>
</dbReference>
<evidence type="ECO:0000256" key="6">
    <source>
        <dbReference type="ARBA" id="ARBA00022679"/>
    </source>
</evidence>
<evidence type="ECO:0000256" key="12">
    <source>
        <dbReference type="ARBA" id="ARBA00023152"/>
    </source>
</evidence>
<evidence type="ECO:0000256" key="7">
    <source>
        <dbReference type="ARBA" id="ARBA00022723"/>
    </source>
</evidence>
<protein>
    <recommendedName>
        <fullName evidence="5 14">Pyruvate kinase</fullName>
        <ecNumber evidence="5 14">2.7.1.40</ecNumber>
    </recommendedName>
</protein>
<dbReference type="PROSITE" id="PS00110">
    <property type="entry name" value="PYRUVATE_KINASE"/>
    <property type="match status" value="1"/>
</dbReference>
<evidence type="ECO:0000256" key="3">
    <source>
        <dbReference type="ARBA" id="ARBA00004997"/>
    </source>
</evidence>
<keyword evidence="13 18" id="KW-0670">Pyruvate</keyword>
<keyword evidence="8" id="KW-0547">Nucleotide-binding</keyword>
<evidence type="ECO:0000256" key="2">
    <source>
        <dbReference type="ARBA" id="ARBA00001958"/>
    </source>
</evidence>
<evidence type="ECO:0000256" key="4">
    <source>
        <dbReference type="ARBA" id="ARBA00008663"/>
    </source>
</evidence>
<accession>A0A1G2QHR3</accession>
<dbReference type="GO" id="GO:0030955">
    <property type="term" value="F:potassium ion binding"/>
    <property type="evidence" value="ECO:0007669"/>
    <property type="project" value="UniProtKB-UniRule"/>
</dbReference>
<dbReference type="InterPro" id="IPR040442">
    <property type="entry name" value="Pyrv_kinase-like_dom_sf"/>
</dbReference>
<dbReference type="NCBIfam" id="TIGR01064">
    <property type="entry name" value="pyruv_kin"/>
    <property type="match status" value="1"/>
</dbReference>
<comment type="pathway">
    <text evidence="3 15">Carbohydrate degradation; glycolysis; pyruvate from D-glyceraldehyde 3-phosphate: step 5/5.</text>
</comment>
<dbReference type="GO" id="GO:0005524">
    <property type="term" value="F:ATP binding"/>
    <property type="evidence" value="ECO:0007669"/>
    <property type="project" value="UniProtKB-KW"/>
</dbReference>
<dbReference type="SUPFAM" id="SSF52935">
    <property type="entry name" value="PK C-terminal domain-like"/>
    <property type="match status" value="1"/>
</dbReference>
<keyword evidence="6 15" id="KW-0808">Transferase</keyword>
<keyword evidence="7" id="KW-0479">Metal-binding</keyword>
<dbReference type="Pfam" id="PF00224">
    <property type="entry name" value="PK"/>
    <property type="match status" value="1"/>
</dbReference>
<dbReference type="Gene3D" id="2.40.33.10">
    <property type="entry name" value="PK beta-barrel domain-like"/>
    <property type="match status" value="1"/>
</dbReference>
<comment type="similarity">
    <text evidence="4 15">Belongs to the pyruvate kinase family.</text>
</comment>
<evidence type="ECO:0000256" key="11">
    <source>
        <dbReference type="ARBA" id="ARBA00022842"/>
    </source>
</evidence>
<dbReference type="PANTHER" id="PTHR11817">
    <property type="entry name" value="PYRUVATE KINASE"/>
    <property type="match status" value="1"/>
</dbReference>
<evidence type="ECO:0000259" key="17">
    <source>
        <dbReference type="Pfam" id="PF02887"/>
    </source>
</evidence>
<evidence type="ECO:0000256" key="9">
    <source>
        <dbReference type="ARBA" id="ARBA00022777"/>
    </source>
</evidence>
<dbReference type="InterPro" id="IPR001697">
    <property type="entry name" value="Pyr_Knase"/>
</dbReference>
<comment type="cofactor">
    <cofactor evidence="2">
        <name>K(+)</name>
        <dbReference type="ChEBI" id="CHEBI:29103"/>
    </cofactor>
</comment>
<keyword evidence="10" id="KW-0067">ATP-binding</keyword>
<organism evidence="18 19">
    <name type="scientific">Candidatus Vogelbacteria bacterium RIFOXYD1_FULL_46_19</name>
    <dbReference type="NCBI Taxonomy" id="1802439"/>
    <lineage>
        <taxon>Bacteria</taxon>
        <taxon>Candidatus Vogeliibacteriota</taxon>
    </lineage>
</organism>
<dbReference type="GO" id="GO:0000287">
    <property type="term" value="F:magnesium ion binding"/>
    <property type="evidence" value="ECO:0007669"/>
    <property type="project" value="UniProtKB-UniRule"/>
</dbReference>
<dbReference type="GO" id="GO:0016301">
    <property type="term" value="F:kinase activity"/>
    <property type="evidence" value="ECO:0007669"/>
    <property type="project" value="UniProtKB-KW"/>
</dbReference>
<dbReference type="SUPFAM" id="SSF50800">
    <property type="entry name" value="PK beta-barrel domain-like"/>
    <property type="match status" value="1"/>
</dbReference>
<evidence type="ECO:0000256" key="1">
    <source>
        <dbReference type="ARBA" id="ARBA00001946"/>
    </source>
</evidence>
<dbReference type="STRING" id="1802439.A2589_01510"/>
<dbReference type="Gene3D" id="3.20.20.60">
    <property type="entry name" value="Phosphoenolpyruvate-binding domains"/>
    <property type="match status" value="1"/>
</dbReference>
<dbReference type="Gene3D" id="3.40.1380.20">
    <property type="entry name" value="Pyruvate kinase, C-terminal domain"/>
    <property type="match status" value="1"/>
</dbReference>
<name>A0A1G2QHR3_9BACT</name>
<dbReference type="InterPro" id="IPR015813">
    <property type="entry name" value="Pyrv/PenolPyrv_kinase-like_dom"/>
</dbReference>
<dbReference type="SUPFAM" id="SSF51621">
    <property type="entry name" value="Phosphoenolpyruvate/pyruvate domain"/>
    <property type="match status" value="1"/>
</dbReference>
<dbReference type="InterPro" id="IPR015806">
    <property type="entry name" value="Pyrv_Knase_insert_dom_sf"/>
</dbReference>
<evidence type="ECO:0000313" key="18">
    <source>
        <dbReference type="EMBL" id="OHA59521.1"/>
    </source>
</evidence>
<dbReference type="InterPro" id="IPR018209">
    <property type="entry name" value="Pyrv_Knase_AS"/>
</dbReference>
<dbReference type="EMBL" id="MHTK01000006">
    <property type="protein sequence ID" value="OHA59521.1"/>
    <property type="molecule type" value="Genomic_DNA"/>
</dbReference>
<evidence type="ECO:0000259" key="16">
    <source>
        <dbReference type="Pfam" id="PF00224"/>
    </source>
</evidence>
<dbReference type="UniPathway" id="UPA00109">
    <property type="reaction ID" value="UER00188"/>
</dbReference>
<dbReference type="FunFam" id="2.40.33.10:FF:000001">
    <property type="entry name" value="Pyruvate kinase"/>
    <property type="match status" value="1"/>
</dbReference>
<feature type="domain" description="Pyruvate kinase barrel" evidence="16">
    <location>
        <begin position="4"/>
        <end position="324"/>
    </location>
</feature>
<dbReference type="AlphaFoldDB" id="A0A1G2QHR3"/>
<evidence type="ECO:0000256" key="14">
    <source>
        <dbReference type="NCBIfam" id="TIGR01064"/>
    </source>
</evidence>
<dbReference type="PRINTS" id="PR01050">
    <property type="entry name" value="PYRUVTKNASE"/>
</dbReference>
<keyword evidence="9 15" id="KW-0418">Kinase</keyword>
<comment type="catalytic activity">
    <reaction evidence="15">
        <text>pyruvate + ATP = phosphoenolpyruvate + ADP + H(+)</text>
        <dbReference type="Rhea" id="RHEA:18157"/>
        <dbReference type="ChEBI" id="CHEBI:15361"/>
        <dbReference type="ChEBI" id="CHEBI:15378"/>
        <dbReference type="ChEBI" id="CHEBI:30616"/>
        <dbReference type="ChEBI" id="CHEBI:58702"/>
        <dbReference type="ChEBI" id="CHEBI:456216"/>
        <dbReference type="EC" id="2.7.1.40"/>
    </reaction>
</comment>
<dbReference type="Pfam" id="PF02887">
    <property type="entry name" value="PK_C"/>
    <property type="match status" value="1"/>
</dbReference>
<comment type="caution">
    <text evidence="18">The sequence shown here is derived from an EMBL/GenBank/DDBJ whole genome shotgun (WGS) entry which is preliminary data.</text>
</comment>